<evidence type="ECO:0000313" key="12">
    <source>
        <dbReference type="Proteomes" id="UP000675781"/>
    </source>
</evidence>
<dbReference type="PANTHER" id="PTHR19139">
    <property type="entry name" value="AQUAPORIN TRANSPORTER"/>
    <property type="match status" value="1"/>
</dbReference>
<proteinExistence type="inferred from homology"/>
<evidence type="ECO:0000256" key="6">
    <source>
        <dbReference type="ARBA" id="ARBA00022989"/>
    </source>
</evidence>
<comment type="caution">
    <text evidence="11">The sequence shown here is derived from an EMBL/GenBank/DDBJ whole genome shotgun (WGS) entry which is preliminary data.</text>
</comment>
<gene>
    <name evidence="11" type="ORF">KDL01_39040</name>
</gene>
<evidence type="ECO:0000256" key="3">
    <source>
        <dbReference type="ARBA" id="ARBA00022448"/>
    </source>
</evidence>
<evidence type="ECO:0000256" key="10">
    <source>
        <dbReference type="SAM" id="Phobius"/>
    </source>
</evidence>
<dbReference type="Proteomes" id="UP000675781">
    <property type="component" value="Unassembled WGS sequence"/>
</dbReference>
<dbReference type="InterPro" id="IPR000425">
    <property type="entry name" value="MIP"/>
</dbReference>
<evidence type="ECO:0000256" key="9">
    <source>
        <dbReference type="SAM" id="MobiDB-lite"/>
    </source>
</evidence>
<evidence type="ECO:0000256" key="4">
    <source>
        <dbReference type="ARBA" id="ARBA00022475"/>
    </source>
</evidence>
<organism evidence="11 12">
    <name type="scientific">Actinospica durhamensis</name>
    <dbReference type="NCBI Taxonomy" id="1508375"/>
    <lineage>
        <taxon>Bacteria</taxon>
        <taxon>Bacillati</taxon>
        <taxon>Actinomycetota</taxon>
        <taxon>Actinomycetes</taxon>
        <taxon>Catenulisporales</taxon>
        <taxon>Actinospicaceae</taxon>
        <taxon>Actinospica</taxon>
    </lineage>
</organism>
<evidence type="ECO:0000256" key="5">
    <source>
        <dbReference type="ARBA" id="ARBA00022692"/>
    </source>
</evidence>
<keyword evidence="5 8" id="KW-0812">Transmembrane</keyword>
<dbReference type="EMBL" id="JAGSOG010000422">
    <property type="protein sequence ID" value="MBR7839322.1"/>
    <property type="molecule type" value="Genomic_DNA"/>
</dbReference>
<dbReference type="Gene3D" id="1.20.1080.10">
    <property type="entry name" value="Glycerol uptake facilitator protein"/>
    <property type="match status" value="1"/>
</dbReference>
<dbReference type="InterPro" id="IPR022357">
    <property type="entry name" value="MIP_CS"/>
</dbReference>
<comment type="subcellular location">
    <subcellularLocation>
        <location evidence="1">Cell membrane</location>
        <topology evidence="1">Multi-pass membrane protein</topology>
    </subcellularLocation>
</comment>
<sequence>MSAAQAGAGGHPSSSTRTTRSLTDIVPGGVSALAAEFIGTLILVFFAVGTAVFAGITAGVVGIALAFGFVLIALVYTIGTISGCHVNPAVTLGMVLSGRMKPLCGALYAVMQFAGGIVGALFMYWVSRSVQARLGGPFRRNSFGANGYGSNSDLHISVGGAFFVEVILTALLVIVVLGVTSGPGVKGLEGVAIGTALTVIHLAGIPLTGTSVNPARSLGPAIFATDNALSQVWLFIVAPLAGSIVAVVVHKVLRGRHEEAPEAEVEEAAVEAAEG</sequence>
<dbReference type="GO" id="GO:0005886">
    <property type="term" value="C:plasma membrane"/>
    <property type="evidence" value="ECO:0007669"/>
    <property type="project" value="UniProtKB-SubCell"/>
</dbReference>
<comment type="similarity">
    <text evidence="2 8">Belongs to the MIP/aquaporin (TC 1.A.8) family.</text>
</comment>
<name>A0A941IUM7_9ACTN</name>
<dbReference type="InterPro" id="IPR034294">
    <property type="entry name" value="Aquaporin_transptr"/>
</dbReference>
<protein>
    <submittedName>
        <fullName evidence="11">Aquaporin</fullName>
    </submittedName>
</protein>
<dbReference type="PANTHER" id="PTHR19139:SF199">
    <property type="entry name" value="MIP17260P"/>
    <property type="match status" value="1"/>
</dbReference>
<keyword evidence="3 8" id="KW-0813">Transport</keyword>
<feature type="transmembrane region" description="Helical" evidence="10">
    <location>
        <begin position="156"/>
        <end position="179"/>
    </location>
</feature>
<feature type="transmembrane region" description="Helical" evidence="10">
    <location>
        <begin position="232"/>
        <end position="249"/>
    </location>
</feature>
<feature type="transmembrane region" description="Helical" evidence="10">
    <location>
        <begin position="52"/>
        <end position="76"/>
    </location>
</feature>
<evidence type="ECO:0000313" key="11">
    <source>
        <dbReference type="EMBL" id="MBR7839322.1"/>
    </source>
</evidence>
<evidence type="ECO:0000256" key="8">
    <source>
        <dbReference type="RuleBase" id="RU000477"/>
    </source>
</evidence>
<feature type="transmembrane region" description="Helical" evidence="10">
    <location>
        <begin position="25"/>
        <end position="46"/>
    </location>
</feature>
<dbReference type="AlphaFoldDB" id="A0A941IUM7"/>
<reference evidence="11" key="1">
    <citation type="submission" date="2021-04" db="EMBL/GenBank/DDBJ databases">
        <title>Genome based classification of Actinospica acidithermotolerans sp. nov., an actinobacterium isolated from an Indonesian hot spring.</title>
        <authorList>
            <person name="Kusuma A.B."/>
            <person name="Putra K.E."/>
            <person name="Nafisah S."/>
            <person name="Loh J."/>
            <person name="Nouioui I."/>
            <person name="Goodfellow M."/>
        </authorList>
    </citation>
    <scope>NUCLEOTIDE SEQUENCE</scope>
    <source>
        <strain evidence="11">CSCA 57</strain>
    </source>
</reference>
<keyword evidence="6 10" id="KW-1133">Transmembrane helix</keyword>
<keyword evidence="12" id="KW-1185">Reference proteome</keyword>
<dbReference type="PROSITE" id="PS00221">
    <property type="entry name" value="MIP"/>
    <property type="match status" value="1"/>
</dbReference>
<dbReference type="InterPro" id="IPR023271">
    <property type="entry name" value="Aquaporin-like"/>
</dbReference>
<accession>A0A941IUM7</accession>
<feature type="transmembrane region" description="Helical" evidence="10">
    <location>
        <begin position="106"/>
        <end position="126"/>
    </location>
</feature>
<feature type="region of interest" description="Disordered" evidence="9">
    <location>
        <begin position="1"/>
        <end position="20"/>
    </location>
</feature>
<feature type="transmembrane region" description="Helical" evidence="10">
    <location>
        <begin position="191"/>
        <end position="212"/>
    </location>
</feature>
<evidence type="ECO:0000256" key="2">
    <source>
        <dbReference type="ARBA" id="ARBA00006175"/>
    </source>
</evidence>
<dbReference type="Pfam" id="PF00230">
    <property type="entry name" value="MIP"/>
    <property type="match status" value="1"/>
</dbReference>
<dbReference type="SUPFAM" id="SSF81338">
    <property type="entry name" value="Aquaporin-like"/>
    <property type="match status" value="1"/>
</dbReference>
<evidence type="ECO:0000256" key="7">
    <source>
        <dbReference type="ARBA" id="ARBA00023136"/>
    </source>
</evidence>
<evidence type="ECO:0000256" key="1">
    <source>
        <dbReference type="ARBA" id="ARBA00004651"/>
    </source>
</evidence>
<dbReference type="GO" id="GO:0015250">
    <property type="term" value="F:water channel activity"/>
    <property type="evidence" value="ECO:0007669"/>
    <property type="project" value="TreeGrafter"/>
</dbReference>
<dbReference type="PRINTS" id="PR00783">
    <property type="entry name" value="MINTRINSICP"/>
</dbReference>
<keyword evidence="4" id="KW-1003">Cell membrane</keyword>
<keyword evidence="7 10" id="KW-0472">Membrane</keyword>